<keyword evidence="5 6" id="KW-0472">Membrane</keyword>
<keyword evidence="8" id="KW-0560">Oxidoreductase</keyword>
<sequence>MLITTLGIILVIAVPVLLGMAYTTWFERKILGWMHLRHGPMHTGPFGLLQPIADAVKLMFKEPFIPGASNKVMFLIAPMLAFIPVLVVWAVMPLGINPFTGSLMVLANINLGVMFILAVTSIEVYGILLAGWASNSKYPFLGAVRSGAQMVSYEVSMGLIVLAVILLAGSMNLADIVNAQKTVWFFIPAFPAFIMFLISILAECNRHPFDLPEAEAELVAGYNTEYSAMGFALFFLGEYVAMITMSAFTAILFLGGWLPPLDIAPLNWIPGTFWLLLKIIAILFFMVWARGTLPRYRYDQLMRLGWKIFLPLSFAWLIITAIAVKLLGNLAA</sequence>
<reference evidence="8 9" key="1">
    <citation type="journal article" date="2017" name="Nat. Commun.">
        <title>In situ click chemistry generation of cyclooxygenase-2 inhibitors.</title>
        <authorList>
            <person name="Bhardwaj A."/>
            <person name="Kaur J."/>
            <person name="Wuest M."/>
            <person name="Wuest F."/>
        </authorList>
    </citation>
    <scope>NUCLEOTIDE SEQUENCE [LARGE SCALE GENOMIC DNA]</scope>
    <source>
        <strain evidence="8">S2_018_000_R2_106</strain>
    </source>
</reference>
<evidence type="ECO:0000256" key="5">
    <source>
        <dbReference type="ARBA" id="ARBA00023136"/>
    </source>
</evidence>
<evidence type="ECO:0000256" key="6">
    <source>
        <dbReference type="HAMAP-Rule" id="MF_01350"/>
    </source>
</evidence>
<keyword evidence="6" id="KW-1278">Translocase</keyword>
<dbReference type="PANTHER" id="PTHR11432">
    <property type="entry name" value="NADH DEHYDROGENASE SUBUNIT 1"/>
    <property type="match status" value="1"/>
</dbReference>
<comment type="similarity">
    <text evidence="6 7">Belongs to the complex I subunit 1 family.</text>
</comment>
<evidence type="ECO:0000256" key="3">
    <source>
        <dbReference type="ARBA" id="ARBA00022719"/>
    </source>
</evidence>
<dbReference type="PROSITE" id="PS00668">
    <property type="entry name" value="COMPLEX1_ND1_2"/>
    <property type="match status" value="1"/>
</dbReference>
<comment type="function">
    <text evidence="6">NDH-1 shuttles electrons from NADH, via FMN and iron-sulfur (Fe-S) centers, to quinones in the respiratory chain. The immediate electron acceptor for the enzyme in this species is believed to be ubiquinone. Couples the redox reaction to proton translocation (for every two electrons transferred, four hydrogen ions are translocated across the cytoplasmic membrane), and thus conserves the redox energy in a proton gradient. This subunit may bind ubiquinone.</text>
</comment>
<comment type="catalytic activity">
    <reaction evidence="6">
        <text>a quinone + NADH + 5 H(+)(in) = a quinol + NAD(+) + 4 H(+)(out)</text>
        <dbReference type="Rhea" id="RHEA:57888"/>
        <dbReference type="ChEBI" id="CHEBI:15378"/>
        <dbReference type="ChEBI" id="CHEBI:24646"/>
        <dbReference type="ChEBI" id="CHEBI:57540"/>
        <dbReference type="ChEBI" id="CHEBI:57945"/>
        <dbReference type="ChEBI" id="CHEBI:132124"/>
    </reaction>
</comment>
<dbReference type="InterPro" id="IPR001694">
    <property type="entry name" value="NADH_UbQ_OxRdtase_su1/FPO"/>
</dbReference>
<keyword evidence="6" id="KW-0830">Ubiquinone</keyword>
<keyword evidence="2 6" id="KW-0812">Transmembrane</keyword>
<dbReference type="PROSITE" id="PS00667">
    <property type="entry name" value="COMPLEX1_ND1_1"/>
    <property type="match status" value="1"/>
</dbReference>
<feature type="transmembrane region" description="Helical" evidence="6">
    <location>
        <begin position="183"/>
        <end position="202"/>
    </location>
</feature>
<gene>
    <name evidence="6 8" type="primary">nuoH</name>
    <name evidence="8" type="ORF">DI628_02355</name>
</gene>
<evidence type="ECO:0000256" key="1">
    <source>
        <dbReference type="ARBA" id="ARBA00004141"/>
    </source>
</evidence>
<comment type="subunit">
    <text evidence="6">NDH-1 is composed of 14 different subunits. Subunits NuoA, H, J, K, L, M, N constitute the membrane sector of the complex.</text>
</comment>
<dbReference type="PANTHER" id="PTHR11432:SF3">
    <property type="entry name" value="NADH-UBIQUINONE OXIDOREDUCTASE CHAIN 1"/>
    <property type="match status" value="1"/>
</dbReference>
<dbReference type="EC" id="7.1.1.-" evidence="6"/>
<proteinExistence type="inferred from homology"/>
<keyword evidence="6 7" id="KW-0520">NAD</keyword>
<dbReference type="Proteomes" id="UP000320948">
    <property type="component" value="Unassembled WGS sequence"/>
</dbReference>
<dbReference type="AlphaFoldDB" id="A0A6N4R6G8"/>
<accession>A0A6N4R6G8</accession>
<keyword evidence="6" id="KW-1003">Cell membrane</keyword>
<feature type="transmembrane region" description="Helical" evidence="6">
    <location>
        <begin position="308"/>
        <end position="328"/>
    </location>
</feature>
<feature type="transmembrane region" description="Helical" evidence="6">
    <location>
        <begin position="231"/>
        <end position="256"/>
    </location>
</feature>
<comment type="subcellular location">
    <subcellularLocation>
        <location evidence="6 7">Cell membrane</location>
        <topology evidence="6 7">Multi-pass membrane protein</topology>
    </subcellularLocation>
    <subcellularLocation>
        <location evidence="1">Membrane</location>
        <topology evidence="1">Multi-pass membrane protein</topology>
    </subcellularLocation>
</comment>
<feature type="transmembrane region" description="Helical" evidence="6">
    <location>
        <begin position="151"/>
        <end position="171"/>
    </location>
</feature>
<dbReference type="GO" id="GO:0048038">
    <property type="term" value="F:quinone binding"/>
    <property type="evidence" value="ECO:0007669"/>
    <property type="project" value="UniProtKB-KW"/>
</dbReference>
<dbReference type="EMBL" id="VAFM01000001">
    <property type="protein sequence ID" value="TKW62093.1"/>
    <property type="molecule type" value="Genomic_DNA"/>
</dbReference>
<evidence type="ECO:0000313" key="8">
    <source>
        <dbReference type="EMBL" id="TKW62093.1"/>
    </source>
</evidence>
<evidence type="ECO:0000256" key="7">
    <source>
        <dbReference type="RuleBase" id="RU000471"/>
    </source>
</evidence>
<dbReference type="HAMAP" id="MF_01350">
    <property type="entry name" value="NDH1_NuoH"/>
    <property type="match status" value="1"/>
</dbReference>
<feature type="transmembrane region" description="Helical" evidence="6">
    <location>
        <begin position="72"/>
        <end position="92"/>
    </location>
</feature>
<name>A0A6N4R6G8_BLAVI</name>
<dbReference type="GO" id="GO:0003954">
    <property type="term" value="F:NADH dehydrogenase activity"/>
    <property type="evidence" value="ECO:0007669"/>
    <property type="project" value="TreeGrafter"/>
</dbReference>
<keyword evidence="4 6" id="KW-1133">Transmembrane helix</keyword>
<protein>
    <recommendedName>
        <fullName evidence="6">NADH-quinone oxidoreductase subunit H</fullName>
        <ecNumber evidence="6">7.1.1.-</ecNumber>
    </recommendedName>
    <alternativeName>
        <fullName evidence="6">NADH dehydrogenase I subunit H</fullName>
    </alternativeName>
    <alternativeName>
        <fullName evidence="6">NDH-1 subunit H</fullName>
    </alternativeName>
</protein>
<organism evidence="8 9">
    <name type="scientific">Blastochloris viridis</name>
    <name type="common">Rhodopseudomonas viridis</name>
    <dbReference type="NCBI Taxonomy" id="1079"/>
    <lineage>
        <taxon>Bacteria</taxon>
        <taxon>Pseudomonadati</taxon>
        <taxon>Pseudomonadota</taxon>
        <taxon>Alphaproteobacteria</taxon>
        <taxon>Hyphomicrobiales</taxon>
        <taxon>Blastochloridaceae</taxon>
        <taxon>Blastochloris</taxon>
    </lineage>
</organism>
<dbReference type="Pfam" id="PF00146">
    <property type="entry name" value="NADHdh"/>
    <property type="match status" value="1"/>
</dbReference>
<evidence type="ECO:0000256" key="4">
    <source>
        <dbReference type="ARBA" id="ARBA00022989"/>
    </source>
</evidence>
<keyword evidence="3 6" id="KW-0874">Quinone</keyword>
<evidence type="ECO:0000313" key="9">
    <source>
        <dbReference type="Proteomes" id="UP000320948"/>
    </source>
</evidence>
<dbReference type="GO" id="GO:0009060">
    <property type="term" value="P:aerobic respiration"/>
    <property type="evidence" value="ECO:0007669"/>
    <property type="project" value="TreeGrafter"/>
</dbReference>
<feature type="transmembrane region" description="Helical" evidence="6">
    <location>
        <begin position="268"/>
        <end position="288"/>
    </location>
</feature>
<evidence type="ECO:0000256" key="2">
    <source>
        <dbReference type="ARBA" id="ARBA00022692"/>
    </source>
</evidence>
<feature type="transmembrane region" description="Helical" evidence="6">
    <location>
        <begin position="104"/>
        <end position="130"/>
    </location>
</feature>
<dbReference type="NCBIfam" id="NF004741">
    <property type="entry name" value="PRK06076.1-2"/>
    <property type="match status" value="1"/>
</dbReference>
<feature type="transmembrane region" description="Helical" evidence="6">
    <location>
        <begin position="6"/>
        <end position="26"/>
    </location>
</feature>
<dbReference type="GO" id="GO:0016655">
    <property type="term" value="F:oxidoreductase activity, acting on NAD(P)H, quinone or similar compound as acceptor"/>
    <property type="evidence" value="ECO:0007669"/>
    <property type="project" value="UniProtKB-UniRule"/>
</dbReference>
<comment type="caution">
    <text evidence="8">The sequence shown here is derived from an EMBL/GenBank/DDBJ whole genome shotgun (WGS) entry which is preliminary data.</text>
</comment>
<dbReference type="InterPro" id="IPR018086">
    <property type="entry name" value="NADH_UbQ_OxRdtase_su1_CS"/>
</dbReference>
<dbReference type="GO" id="GO:0005886">
    <property type="term" value="C:plasma membrane"/>
    <property type="evidence" value="ECO:0007669"/>
    <property type="project" value="UniProtKB-SubCell"/>
</dbReference>